<dbReference type="CDD" id="cd02007">
    <property type="entry name" value="TPP_DXS"/>
    <property type="match status" value="1"/>
</dbReference>
<keyword evidence="8" id="KW-0460">Magnesium</keyword>
<dbReference type="Gene3D" id="3.40.50.920">
    <property type="match status" value="1"/>
</dbReference>
<dbReference type="AlphaFoldDB" id="A0A087AL46"/>
<keyword evidence="11" id="KW-0414">Isoprene biosynthesis</keyword>
<dbReference type="InterPro" id="IPR009014">
    <property type="entry name" value="Transketo_C/PFOR_II"/>
</dbReference>
<proteinExistence type="inferred from homology"/>
<keyword evidence="10" id="KW-0786">Thiamine pyrophosphate</keyword>
<evidence type="ECO:0000256" key="4">
    <source>
        <dbReference type="ARBA" id="ARBA00011738"/>
    </source>
</evidence>
<feature type="domain" description="Transketolase-like pyrimidine-binding" evidence="12">
    <location>
        <begin position="290"/>
        <end position="456"/>
    </location>
</feature>
<dbReference type="InterPro" id="IPR005475">
    <property type="entry name" value="Transketolase-like_Pyr-bd"/>
</dbReference>
<dbReference type="PANTHER" id="PTHR43322:SF1">
    <property type="entry name" value="1-DEOXY-D-XYLULOSE-5-PHOSPHATE SYNTHASE"/>
    <property type="match status" value="1"/>
</dbReference>
<comment type="subunit">
    <text evidence="4">Homodimer.</text>
</comment>
<dbReference type="Pfam" id="PF02779">
    <property type="entry name" value="Transket_pyr"/>
    <property type="match status" value="1"/>
</dbReference>
<dbReference type="GO" id="GO:0000287">
    <property type="term" value="F:magnesium ion binding"/>
    <property type="evidence" value="ECO:0007669"/>
    <property type="project" value="UniProtKB-ARBA"/>
</dbReference>
<dbReference type="InterPro" id="IPR033248">
    <property type="entry name" value="Transketolase_C"/>
</dbReference>
<dbReference type="Gene3D" id="3.40.50.970">
    <property type="match status" value="2"/>
</dbReference>
<evidence type="ECO:0000256" key="11">
    <source>
        <dbReference type="ARBA" id="ARBA00023229"/>
    </source>
</evidence>
<dbReference type="PANTHER" id="PTHR43322">
    <property type="entry name" value="1-D-DEOXYXYLULOSE 5-PHOSPHATE SYNTHASE-RELATED"/>
    <property type="match status" value="1"/>
</dbReference>
<sequence length="606" mass="64340">MTDLLSNLLTPDDVKALDTGQLEELCGEIRTALVRYGKEYGGHVGSNLGLVEACVALHVVFSSPLDKIVFDVSHQSYVHKMLTGRARAFTQAELFGTATGFTNPAESEHDHFVLGHTGTAISLACGLAKMRDMVRATGGEPTTDNVIAVIGDGALSSGEAFEGLNNLAEQGGNLIVILNDNEMSITGNHGGMYGTLARMRASGGDCPDNLFRAFGLDYRYVEDGNDVHAMVRALAALKGTDRPVVLHIHTTKGLGLDDEDAAHGIRAGHCEANHWQDPLSEEGRPLGARKHYGRLAMDSLAARFAQEPGLVVISPATPGSNGITPEFRAAAGAHYVDTGITEEHAVAFASGLARAGGRPVVATSATFFQRTIDQVQQEVCLNDTPVTLLSFGGGMSDADNTHSGVFDLALFSNIPGLLCLAPTSRRMFLDMLAWATGPDNTHPVFLRVPGAAILAGERDGSLDPDVTVSPQATDADAPWLGYRMAHEGKDVAVLGLGDAFPMALGLARELDATLLDPLQCSALDEATLRALAGRHHVVVTLEDGQLEGGWGEKVTAFYANAGLNMRVLNFGAAKEFTDRVPLAELHERYGMTRGLMLARVRGALAR</sequence>
<evidence type="ECO:0000256" key="6">
    <source>
        <dbReference type="ARBA" id="ARBA00022679"/>
    </source>
</evidence>
<comment type="pathway">
    <text evidence="2">Metabolic intermediate biosynthesis; 1-deoxy-D-xylulose 5-phosphate biosynthesis; 1-deoxy-D-xylulose 5-phosphate from D-glyceraldehyde 3-phosphate and pyruvate: step 1/1.</text>
</comment>
<dbReference type="GO" id="GO:0009228">
    <property type="term" value="P:thiamine biosynthetic process"/>
    <property type="evidence" value="ECO:0007669"/>
    <property type="project" value="UniProtKB-KW"/>
</dbReference>
<dbReference type="eggNOG" id="COG1154">
    <property type="taxonomic scope" value="Bacteria"/>
</dbReference>
<comment type="caution">
    <text evidence="13">The sequence shown here is derived from an EMBL/GenBank/DDBJ whole genome shotgun (WGS) entry which is preliminary data.</text>
</comment>
<organism evidence="13 14">
    <name type="scientific">Bifidobacterium cuniculi</name>
    <dbReference type="NCBI Taxonomy" id="1688"/>
    <lineage>
        <taxon>Bacteria</taxon>
        <taxon>Bacillati</taxon>
        <taxon>Actinomycetota</taxon>
        <taxon>Actinomycetes</taxon>
        <taxon>Bifidobacteriales</taxon>
        <taxon>Bifidobacteriaceae</taxon>
        <taxon>Bifidobacterium</taxon>
    </lineage>
</organism>
<evidence type="ECO:0000256" key="2">
    <source>
        <dbReference type="ARBA" id="ARBA00004980"/>
    </source>
</evidence>
<dbReference type="EMBL" id="JGYV01000025">
    <property type="protein sequence ID" value="KFI59496.1"/>
    <property type="molecule type" value="Genomic_DNA"/>
</dbReference>
<protein>
    <recommendedName>
        <fullName evidence="5">1-deoxy-D-xylulose-5-phosphate synthase</fullName>
        <ecNumber evidence="5">2.2.1.7</ecNumber>
    </recommendedName>
</protein>
<dbReference type="Proteomes" id="UP000029067">
    <property type="component" value="Unassembled WGS sequence"/>
</dbReference>
<comment type="similarity">
    <text evidence="3">Belongs to the transketolase family. DXPS subfamily.</text>
</comment>
<name>A0A087AL46_9BIFI</name>
<dbReference type="UniPathway" id="UPA00064">
    <property type="reaction ID" value="UER00091"/>
</dbReference>
<dbReference type="Pfam" id="PF13292">
    <property type="entry name" value="DXP_synthase_N"/>
    <property type="match status" value="1"/>
</dbReference>
<dbReference type="Pfam" id="PF02780">
    <property type="entry name" value="Transketolase_C"/>
    <property type="match status" value="1"/>
</dbReference>
<keyword evidence="9" id="KW-0784">Thiamine biosynthesis</keyword>
<dbReference type="STRING" id="1688.BCUN_1621"/>
<keyword evidence="14" id="KW-1185">Reference proteome</keyword>
<evidence type="ECO:0000256" key="8">
    <source>
        <dbReference type="ARBA" id="ARBA00022842"/>
    </source>
</evidence>
<reference evidence="13 14" key="1">
    <citation type="submission" date="2014-03" db="EMBL/GenBank/DDBJ databases">
        <title>Genomics of Bifidobacteria.</title>
        <authorList>
            <person name="Ventura M."/>
            <person name="Milani C."/>
            <person name="Lugli G.A."/>
        </authorList>
    </citation>
    <scope>NUCLEOTIDE SEQUENCE [LARGE SCALE GENOMIC DNA]</scope>
    <source>
        <strain evidence="13 14">LMG 10738</strain>
    </source>
</reference>
<dbReference type="InterPro" id="IPR005477">
    <property type="entry name" value="Dxylulose-5-P_synthase"/>
</dbReference>
<dbReference type="InterPro" id="IPR029061">
    <property type="entry name" value="THDP-binding"/>
</dbReference>
<dbReference type="EC" id="2.2.1.7" evidence="5"/>
<evidence type="ECO:0000313" key="14">
    <source>
        <dbReference type="Proteomes" id="UP000029067"/>
    </source>
</evidence>
<dbReference type="OrthoDB" id="9803371at2"/>
<evidence type="ECO:0000256" key="3">
    <source>
        <dbReference type="ARBA" id="ARBA00011081"/>
    </source>
</evidence>
<dbReference type="NCBIfam" id="NF003933">
    <property type="entry name" value="PRK05444.2-2"/>
    <property type="match status" value="1"/>
</dbReference>
<dbReference type="CDD" id="cd07033">
    <property type="entry name" value="TPP_PYR_DXS_TK_like"/>
    <property type="match status" value="1"/>
</dbReference>
<dbReference type="SUPFAM" id="SSF52518">
    <property type="entry name" value="Thiamin diphosphate-binding fold (THDP-binding)"/>
    <property type="match status" value="2"/>
</dbReference>
<dbReference type="SUPFAM" id="SSF52922">
    <property type="entry name" value="TK C-terminal domain-like"/>
    <property type="match status" value="1"/>
</dbReference>
<comment type="cofactor">
    <cofactor evidence="1">
        <name>Mg(2+)</name>
        <dbReference type="ChEBI" id="CHEBI:18420"/>
    </cofactor>
</comment>
<accession>A0A087AL46</accession>
<evidence type="ECO:0000313" key="13">
    <source>
        <dbReference type="EMBL" id="KFI59496.1"/>
    </source>
</evidence>
<dbReference type="GO" id="GO:0008661">
    <property type="term" value="F:1-deoxy-D-xylulose-5-phosphate synthase activity"/>
    <property type="evidence" value="ECO:0007669"/>
    <property type="project" value="UniProtKB-EC"/>
</dbReference>
<evidence type="ECO:0000256" key="5">
    <source>
        <dbReference type="ARBA" id="ARBA00013150"/>
    </source>
</evidence>
<dbReference type="NCBIfam" id="NF008968">
    <property type="entry name" value="PRK12315.1"/>
    <property type="match status" value="1"/>
</dbReference>
<keyword evidence="7" id="KW-0479">Metal-binding</keyword>
<dbReference type="GO" id="GO:0005829">
    <property type="term" value="C:cytosol"/>
    <property type="evidence" value="ECO:0007669"/>
    <property type="project" value="TreeGrafter"/>
</dbReference>
<gene>
    <name evidence="13" type="ORF">BCUN_1621</name>
</gene>
<evidence type="ECO:0000256" key="10">
    <source>
        <dbReference type="ARBA" id="ARBA00023052"/>
    </source>
</evidence>
<evidence type="ECO:0000256" key="7">
    <source>
        <dbReference type="ARBA" id="ARBA00022723"/>
    </source>
</evidence>
<evidence type="ECO:0000256" key="1">
    <source>
        <dbReference type="ARBA" id="ARBA00001946"/>
    </source>
</evidence>
<dbReference type="RefSeq" id="WP_033516329.1">
    <property type="nucleotide sequence ID" value="NZ_JGYV01000025.1"/>
</dbReference>
<dbReference type="GO" id="GO:0019288">
    <property type="term" value="P:isopentenyl diphosphate biosynthetic process, methylerythritol 4-phosphate pathway"/>
    <property type="evidence" value="ECO:0007669"/>
    <property type="project" value="TreeGrafter"/>
</dbReference>
<evidence type="ECO:0000259" key="12">
    <source>
        <dbReference type="SMART" id="SM00861"/>
    </source>
</evidence>
<dbReference type="GO" id="GO:0016114">
    <property type="term" value="P:terpenoid biosynthetic process"/>
    <property type="evidence" value="ECO:0007669"/>
    <property type="project" value="InterPro"/>
</dbReference>
<dbReference type="SMART" id="SM00861">
    <property type="entry name" value="Transket_pyr"/>
    <property type="match status" value="1"/>
</dbReference>
<evidence type="ECO:0000256" key="9">
    <source>
        <dbReference type="ARBA" id="ARBA00022977"/>
    </source>
</evidence>
<keyword evidence="6 13" id="KW-0808">Transferase</keyword>